<gene>
    <name evidence="3" type="ORF">JXQ802_LOCUS54065</name>
    <name evidence="2" type="ORF">PYM288_LOCUS37645</name>
</gene>
<feature type="region of interest" description="Disordered" evidence="1">
    <location>
        <begin position="73"/>
        <end position="119"/>
    </location>
</feature>
<feature type="compositionally biased region" description="Basic and acidic residues" evidence="1">
    <location>
        <begin position="107"/>
        <end position="119"/>
    </location>
</feature>
<evidence type="ECO:0000256" key="1">
    <source>
        <dbReference type="SAM" id="MobiDB-lite"/>
    </source>
</evidence>
<evidence type="ECO:0000313" key="2">
    <source>
        <dbReference type="EMBL" id="CAF1478237.1"/>
    </source>
</evidence>
<accession>A0A815RM11</accession>
<organism evidence="2 4">
    <name type="scientific">Rotaria sordida</name>
    <dbReference type="NCBI Taxonomy" id="392033"/>
    <lineage>
        <taxon>Eukaryota</taxon>
        <taxon>Metazoa</taxon>
        <taxon>Spiralia</taxon>
        <taxon>Gnathifera</taxon>
        <taxon>Rotifera</taxon>
        <taxon>Eurotatoria</taxon>
        <taxon>Bdelloidea</taxon>
        <taxon>Philodinida</taxon>
        <taxon>Philodinidae</taxon>
        <taxon>Rotaria</taxon>
    </lineage>
</organism>
<sequence length="119" mass="13559">MPWLNEIEVKTCVTYTSRVTNQLLTTNLNSMCLTDRQIELLSKVKNILKIEYNPHRNKLILFIHIPPGQFGEAIPSESADFNNEQSGSETENDESQTSDADDEIDLEDLKLTEDSTRKS</sequence>
<evidence type="ECO:0000313" key="4">
    <source>
        <dbReference type="Proteomes" id="UP000663854"/>
    </source>
</evidence>
<dbReference type="EMBL" id="CAJNOL010010045">
    <property type="protein sequence ID" value="CAF1647226.1"/>
    <property type="molecule type" value="Genomic_DNA"/>
</dbReference>
<protein>
    <submittedName>
        <fullName evidence="2">Uncharacterized protein</fullName>
    </submittedName>
</protein>
<dbReference type="Proteomes" id="UP000663854">
    <property type="component" value="Unassembled WGS sequence"/>
</dbReference>
<name>A0A815RM11_9BILA</name>
<evidence type="ECO:0000313" key="5">
    <source>
        <dbReference type="Proteomes" id="UP000663870"/>
    </source>
</evidence>
<dbReference type="AlphaFoldDB" id="A0A815RM11"/>
<dbReference type="Proteomes" id="UP000663870">
    <property type="component" value="Unassembled WGS sequence"/>
</dbReference>
<dbReference type="EMBL" id="CAJNOH010008359">
    <property type="protein sequence ID" value="CAF1478237.1"/>
    <property type="molecule type" value="Genomic_DNA"/>
</dbReference>
<keyword evidence="5" id="KW-1185">Reference proteome</keyword>
<feature type="compositionally biased region" description="Acidic residues" evidence="1">
    <location>
        <begin position="90"/>
        <end position="106"/>
    </location>
</feature>
<feature type="compositionally biased region" description="Polar residues" evidence="1">
    <location>
        <begin position="79"/>
        <end position="89"/>
    </location>
</feature>
<comment type="caution">
    <text evidence="2">The sequence shown here is derived from an EMBL/GenBank/DDBJ whole genome shotgun (WGS) entry which is preliminary data.</text>
</comment>
<proteinExistence type="predicted"/>
<reference evidence="2" key="1">
    <citation type="submission" date="2021-02" db="EMBL/GenBank/DDBJ databases">
        <authorList>
            <person name="Nowell W R."/>
        </authorList>
    </citation>
    <scope>NUCLEOTIDE SEQUENCE</scope>
</reference>
<evidence type="ECO:0000313" key="3">
    <source>
        <dbReference type="EMBL" id="CAF1647226.1"/>
    </source>
</evidence>